<dbReference type="GO" id="GO:0030288">
    <property type="term" value="C:outer membrane-bounded periplasmic space"/>
    <property type="evidence" value="ECO:0007669"/>
    <property type="project" value="TreeGrafter"/>
</dbReference>
<feature type="domain" description="CzcB-like C-terminal circularly permuted SH3-like" evidence="9">
    <location>
        <begin position="333"/>
        <end position="396"/>
    </location>
</feature>
<accession>A0A1S1YXI3</accession>
<dbReference type="InterPro" id="IPR021782">
    <property type="entry name" value="DUF3347"/>
</dbReference>
<dbReference type="Gene3D" id="2.40.30.170">
    <property type="match status" value="1"/>
</dbReference>
<dbReference type="InterPro" id="IPR006143">
    <property type="entry name" value="RND_pump_MFP"/>
</dbReference>
<dbReference type="Pfam" id="PF25919">
    <property type="entry name" value="BSH_CusB"/>
    <property type="match status" value="1"/>
</dbReference>
<feature type="domain" description="CusB-like beta-barrel" evidence="8">
    <location>
        <begin position="249"/>
        <end position="324"/>
    </location>
</feature>
<dbReference type="InterPro" id="IPR058649">
    <property type="entry name" value="CzcB_C"/>
</dbReference>
<comment type="similarity">
    <text evidence="1">Belongs to the membrane fusion protein (MFP) (TC 8.A.1) family.</text>
</comment>
<evidence type="ECO:0000313" key="11">
    <source>
        <dbReference type="Proteomes" id="UP000179797"/>
    </source>
</evidence>
<feature type="domain" description="CusB-like barrel-sandwich hybrid" evidence="7">
    <location>
        <begin position="130"/>
        <end position="243"/>
    </location>
</feature>
<dbReference type="Pfam" id="PF25954">
    <property type="entry name" value="Beta-barrel_RND_2"/>
    <property type="match status" value="1"/>
</dbReference>
<dbReference type="GO" id="GO:0016020">
    <property type="term" value="C:membrane"/>
    <property type="evidence" value="ECO:0007669"/>
    <property type="project" value="InterPro"/>
</dbReference>
<reference evidence="10 11" key="1">
    <citation type="journal article" date="2012" name="Int. J. Syst. Evol. Microbiol.">
        <title>Flammeovirga pacifica sp. nov., isolated from deep-sea sediment.</title>
        <authorList>
            <person name="Xu H."/>
            <person name="Fu Y."/>
            <person name="Yang N."/>
            <person name="Ding Z."/>
            <person name="Lai Q."/>
            <person name="Zeng R."/>
        </authorList>
    </citation>
    <scope>NUCLEOTIDE SEQUENCE [LARGE SCALE GENOMIC DNA]</scope>
    <source>
        <strain evidence="11">DSM 24597 / LMG 26175 / WPAGA1</strain>
    </source>
</reference>
<evidence type="ECO:0000259" key="4">
    <source>
        <dbReference type="Pfam" id="PF11827"/>
    </source>
</evidence>
<evidence type="ECO:0000259" key="5">
    <source>
        <dbReference type="Pfam" id="PF19335"/>
    </source>
</evidence>
<protein>
    <recommendedName>
        <fullName evidence="12">Efflux transporter periplasmic adaptor subunit</fullName>
    </recommendedName>
</protein>
<dbReference type="GO" id="GO:0022857">
    <property type="term" value="F:transmembrane transporter activity"/>
    <property type="evidence" value="ECO:0007669"/>
    <property type="project" value="InterPro"/>
</dbReference>
<dbReference type="InterPro" id="IPR058790">
    <property type="entry name" value="BSH_CusB"/>
</dbReference>
<dbReference type="Pfam" id="PF11827">
    <property type="entry name" value="DUF3347"/>
    <property type="match status" value="1"/>
</dbReference>
<dbReference type="RefSeq" id="WP_044222323.1">
    <property type="nucleotide sequence ID" value="NZ_JRYR02000001.1"/>
</dbReference>
<feature type="domain" description="DUF3347" evidence="4">
    <location>
        <begin position="448"/>
        <end position="536"/>
    </location>
</feature>
<dbReference type="Gene3D" id="2.40.420.20">
    <property type="match status" value="1"/>
</dbReference>
<proteinExistence type="inferred from homology"/>
<keyword evidence="11" id="KW-1185">Reference proteome</keyword>
<dbReference type="EMBL" id="JRYR02000001">
    <property type="protein sequence ID" value="OHX65724.1"/>
    <property type="molecule type" value="Genomic_DNA"/>
</dbReference>
<dbReference type="Proteomes" id="UP000179797">
    <property type="component" value="Unassembled WGS sequence"/>
</dbReference>
<dbReference type="SUPFAM" id="SSF111369">
    <property type="entry name" value="HlyD-like secretion proteins"/>
    <property type="match status" value="1"/>
</dbReference>
<dbReference type="GO" id="GO:0060003">
    <property type="term" value="P:copper ion export"/>
    <property type="evidence" value="ECO:0007669"/>
    <property type="project" value="TreeGrafter"/>
</dbReference>
<dbReference type="AlphaFoldDB" id="A0A1S1YXI3"/>
<evidence type="ECO:0000256" key="1">
    <source>
        <dbReference type="ARBA" id="ARBA00009477"/>
    </source>
</evidence>
<dbReference type="Pfam" id="PF25869">
    <property type="entry name" value="3HB_CusB"/>
    <property type="match status" value="1"/>
</dbReference>
<name>A0A1S1YXI3_FLAPC</name>
<gene>
    <name evidence="10" type="ORF">NH26_04840</name>
</gene>
<dbReference type="InterPro" id="IPR058792">
    <property type="entry name" value="Beta-barrel_RND_2"/>
</dbReference>
<dbReference type="Pfam" id="PF25975">
    <property type="entry name" value="CzcB_C"/>
    <property type="match status" value="1"/>
</dbReference>
<evidence type="ECO:0000256" key="3">
    <source>
        <dbReference type="SAM" id="Phobius"/>
    </source>
</evidence>
<dbReference type="PANTHER" id="PTHR30097">
    <property type="entry name" value="CATION EFFLUX SYSTEM PROTEIN CUSB"/>
    <property type="match status" value="1"/>
</dbReference>
<organism evidence="10 11">
    <name type="scientific">Flammeovirga pacifica</name>
    <dbReference type="NCBI Taxonomy" id="915059"/>
    <lineage>
        <taxon>Bacteria</taxon>
        <taxon>Pseudomonadati</taxon>
        <taxon>Bacteroidota</taxon>
        <taxon>Cytophagia</taxon>
        <taxon>Cytophagales</taxon>
        <taxon>Flammeovirgaceae</taxon>
        <taxon>Flammeovirga</taxon>
    </lineage>
</organism>
<keyword evidence="3" id="KW-1133">Transmembrane helix</keyword>
<dbReference type="Pfam" id="PF19335">
    <property type="entry name" value="HMBD"/>
    <property type="match status" value="1"/>
</dbReference>
<keyword evidence="3" id="KW-0472">Membrane</keyword>
<dbReference type="NCBIfam" id="TIGR01730">
    <property type="entry name" value="RND_mfp"/>
    <property type="match status" value="1"/>
</dbReference>
<sequence>MKKYIQSYSVIILVFIIGLFSGWLIFSGESSHQHDHEENVSNTKEQIWTCSMHPQIRQKEPGNCPICGMKLIPASSGSDGQDMSHISLSASAVALANIQTTQVSKQAAEKVLTMQGKVAVDERRTFSQTAHFSGRIEKSYVNYIGERVRKGQKLATIYSPQLVTAQREYFEAKKVKDRNPQLLRSAIEKLRLWKLTDQQIKEIDQSGKVKTEFDIKADISGVITKLNVVEGDHIMEGQVMYDVADLSRLWVKFDAYESDLAWLKVGDKINFSVSSYPGQNFGTKIDFIDPFINPKTRVASIRGSVYNKGNKLKPEMFVTGKLMATLPVKEDVIVVPKSAVLWTGPRSIVYVKVVGEKEPTFEMREVVLGTELSNAYIIRNGLKQGEEVVTQGTYTVDAAAQLKGKPSMINPKKGMNHEQMDMTKMSHPEKFDKELISSTFSKQLEKAYQSYILVKDAFVASDDKKATELINDLSENIEAIKMSGVKGDAHMYWMMSSKQLKVGLSEMINADNIDTRRRHFVSVSKEMTNLISKLGLPEGEKVYLMYCPMANDDLGASWLSNVKEVRNPYYGDMMLKCGDLKKEIQ</sequence>
<evidence type="ECO:0000259" key="9">
    <source>
        <dbReference type="Pfam" id="PF25975"/>
    </source>
</evidence>
<evidence type="ECO:0000256" key="2">
    <source>
        <dbReference type="ARBA" id="ARBA00022448"/>
    </source>
</evidence>
<dbReference type="GO" id="GO:0015679">
    <property type="term" value="P:plasma membrane copper ion transport"/>
    <property type="evidence" value="ECO:0007669"/>
    <property type="project" value="TreeGrafter"/>
</dbReference>
<keyword evidence="2" id="KW-0813">Transport</keyword>
<dbReference type="GO" id="GO:0046914">
    <property type="term" value="F:transition metal ion binding"/>
    <property type="evidence" value="ECO:0007669"/>
    <property type="project" value="TreeGrafter"/>
</dbReference>
<evidence type="ECO:0000259" key="7">
    <source>
        <dbReference type="Pfam" id="PF25919"/>
    </source>
</evidence>
<dbReference type="InterPro" id="IPR051909">
    <property type="entry name" value="MFP_Cation_Efflux"/>
</dbReference>
<comment type="caution">
    <text evidence="10">The sequence shown here is derived from an EMBL/GenBank/DDBJ whole genome shotgun (WGS) entry which is preliminary data.</text>
</comment>
<dbReference type="PANTHER" id="PTHR30097:SF4">
    <property type="entry name" value="SLR6042 PROTEIN"/>
    <property type="match status" value="1"/>
</dbReference>
<evidence type="ECO:0000259" key="8">
    <source>
        <dbReference type="Pfam" id="PF25954"/>
    </source>
</evidence>
<feature type="domain" description="CusB-like three alpha-helical bundle" evidence="6">
    <location>
        <begin position="162"/>
        <end position="211"/>
    </location>
</feature>
<feature type="transmembrane region" description="Helical" evidence="3">
    <location>
        <begin position="7"/>
        <end position="26"/>
    </location>
</feature>
<dbReference type="OrthoDB" id="9806939at2"/>
<evidence type="ECO:0000313" key="10">
    <source>
        <dbReference type="EMBL" id="OHX65724.1"/>
    </source>
</evidence>
<dbReference type="Gene3D" id="6.10.140.730">
    <property type="match status" value="1"/>
</dbReference>
<dbReference type="FunFam" id="2.40.30.170:FF:000010">
    <property type="entry name" value="Efflux RND transporter periplasmic adaptor subunit"/>
    <property type="match status" value="1"/>
</dbReference>
<dbReference type="STRING" id="915059.NH26_04840"/>
<evidence type="ECO:0008006" key="12">
    <source>
        <dbReference type="Google" id="ProtNLM"/>
    </source>
</evidence>
<dbReference type="InterPro" id="IPR045800">
    <property type="entry name" value="HMBD"/>
</dbReference>
<feature type="domain" description="Heavy metal binding" evidence="5">
    <location>
        <begin position="48"/>
        <end position="74"/>
    </location>
</feature>
<evidence type="ECO:0000259" key="6">
    <source>
        <dbReference type="Pfam" id="PF25869"/>
    </source>
</evidence>
<keyword evidence="3" id="KW-0812">Transmembrane</keyword>
<dbReference type="InterPro" id="IPR058791">
    <property type="entry name" value="3HB_CusB"/>
</dbReference>